<comment type="caution">
    <text evidence="3">The sequence shown here is derived from an EMBL/GenBank/DDBJ whole genome shotgun (WGS) entry which is preliminary data.</text>
</comment>
<feature type="domain" description="MIT" evidence="2">
    <location>
        <begin position="27"/>
        <end position="92"/>
    </location>
</feature>
<feature type="compositionally biased region" description="Low complexity" evidence="1">
    <location>
        <begin position="15"/>
        <end position="27"/>
    </location>
</feature>
<feature type="compositionally biased region" description="Polar residues" evidence="1">
    <location>
        <begin position="249"/>
        <end position="263"/>
    </location>
</feature>
<sequence>MSTSTSTDHRHHRPGSSAAGSKSKAMLSSALQKANTAVLLDNANNIEGAMEAYSDACALLGHVMMRAGVDEDRRKLQQIRETYARRIEELRELSPLYLSRHDEKELPARPSQDDTMSFDSDDTSLISAPTSPQHVQVPPRRESLLPESLNGSRPKNGTNGTRAPMRRGPSHDALMEDEEYVPEMKQNYGNDFRGSPKKDARTSYIVGRAQSPQFIQKSGFRTSVAILAQPSVVQIDSRPKFAHKRDSSLSRITQQSQAPSMSPSRLPPTQMHAHLPPQMPPPSMPPPLGPPPMGPPPSLPPSMPPPALPPPSLPPPSLPPPSLPPQAPPPQAPPPAIPTLAQQQQQQQQHLQQVRNGAVRPFVVIPQRPPIAPQIPVVRAPMEPAPKVLQTPSPQKQRQIGHSRDVSEASTSWLHNFDDDDGTDSPTSSFGGTSPRKSGIPVPYQNNHMYDSESEVLGVDLDAAVDAAWDGFSSDADSDFEQGVVMSYGIKRLTQQPIKLMHAQSAPMLRKKAMAEELTEEEEEEDEYDAHDVRRTVMLASQRLSKLGLDIDVGPSFEESFGAASPMTREQARRTIIAQTALLDQEIGHDFDDDYMTDDTSRSHGLAPLNLDITRDIIIEDAEPTPAARDSRRRSSNIIPALDTAFQPIKRLSAQGEVESSVDGRDGDDEEDEDDDPMDLDKDMNVVAQLGEFKFDLDSQGNAPPDSARDPKATWDEEETTLPQGDEAMVMNPTPAPLNRAKERYSGVLDRRMSGRPLSGLGPLTIETNPRQSRMVVTTSTKEVAEEKEEEEEVPAVATLPPTTEEPKDSVSDTSAWNASTIVASEFSPRTIEQNLTAAKLERQRNSGTDDGSSDHTHFETLSPRTRQTLRGTGGILRQTQSHVNLKSGRMGSFPESDSPGHPGLHSSASSQNLRSAKFPPRTPMSSNHGPSAGLPTGGFHLFDNRIHSPVGSRGGNGDSTHPIPLEPMPTEQLAKTFWLMRSLNNAISNPHGGYLSKKLFIPREMWLMKGVKLKCIEEKIAASESLIGALNKLALVDRTNAELLLSELQDLELVMTRTEAILAKKLGSDVGASGASTMFKGQDGDGDTMGNGIDSGVGMKGSSGSSGGRSYWKKLRSKNTSSIISSSSSSYAALPSARSLESYSESMSNGGGGGVGYGAPGHDMENGEYTGGFTGPFAGYMNALSKLFEAAQVLDQLSVHIESHNIHIKTQIGLDLSINRASEFFGLVICRFVLADVTILLDKYLKRASEWVVM</sequence>
<feature type="compositionally biased region" description="Low complexity" evidence="1">
    <location>
        <begin position="424"/>
        <end position="435"/>
    </location>
</feature>
<feature type="region of interest" description="Disordered" evidence="1">
    <location>
        <begin position="783"/>
        <end position="814"/>
    </location>
</feature>
<organism evidence="3 4">
    <name type="scientific">Orbilia ellipsospora</name>
    <dbReference type="NCBI Taxonomy" id="2528407"/>
    <lineage>
        <taxon>Eukaryota</taxon>
        <taxon>Fungi</taxon>
        <taxon>Dikarya</taxon>
        <taxon>Ascomycota</taxon>
        <taxon>Pezizomycotina</taxon>
        <taxon>Orbiliomycetes</taxon>
        <taxon>Orbiliales</taxon>
        <taxon>Orbiliaceae</taxon>
        <taxon>Orbilia</taxon>
    </lineage>
</organism>
<dbReference type="InterPro" id="IPR036181">
    <property type="entry name" value="MIT_dom_sf"/>
</dbReference>
<evidence type="ECO:0000259" key="2">
    <source>
        <dbReference type="Pfam" id="PF04212"/>
    </source>
</evidence>
<name>A0AAV9XCU1_9PEZI</name>
<dbReference type="PANTHER" id="PTHR37327">
    <property type="entry name" value="CHROMOSOME 1, WHOLE GENOME SHOTGUN SEQUENCE"/>
    <property type="match status" value="1"/>
</dbReference>
<evidence type="ECO:0000313" key="3">
    <source>
        <dbReference type="EMBL" id="KAK6539629.1"/>
    </source>
</evidence>
<keyword evidence="4" id="KW-1185">Reference proteome</keyword>
<dbReference type="AlphaFoldDB" id="A0AAV9XCU1"/>
<dbReference type="SUPFAM" id="SSF116846">
    <property type="entry name" value="MIT domain"/>
    <property type="match status" value="1"/>
</dbReference>
<feature type="region of interest" description="Disordered" evidence="1">
    <location>
        <begin position="233"/>
        <end position="355"/>
    </location>
</feature>
<feature type="compositionally biased region" description="Gly residues" evidence="1">
    <location>
        <begin position="1088"/>
        <end position="1108"/>
    </location>
</feature>
<gene>
    <name evidence="3" type="ORF">TWF694_009836</name>
</gene>
<dbReference type="Pfam" id="PF04212">
    <property type="entry name" value="MIT"/>
    <property type="match status" value="1"/>
</dbReference>
<feature type="compositionally biased region" description="Pro residues" evidence="1">
    <location>
        <begin position="277"/>
        <end position="337"/>
    </location>
</feature>
<feature type="compositionally biased region" description="Acidic residues" evidence="1">
    <location>
        <begin position="666"/>
        <end position="678"/>
    </location>
</feature>
<evidence type="ECO:0000313" key="4">
    <source>
        <dbReference type="Proteomes" id="UP001365542"/>
    </source>
</evidence>
<feature type="compositionally biased region" description="Polar residues" evidence="1">
    <location>
        <begin position="149"/>
        <end position="161"/>
    </location>
</feature>
<feature type="compositionally biased region" description="Polar residues" evidence="1">
    <location>
        <begin position="390"/>
        <end position="400"/>
    </location>
</feature>
<feature type="region of interest" description="Disordered" evidence="1">
    <location>
        <begin position="1"/>
        <end position="27"/>
    </location>
</feature>
<reference evidence="3 4" key="1">
    <citation type="submission" date="2019-10" db="EMBL/GenBank/DDBJ databases">
        <authorList>
            <person name="Palmer J.M."/>
        </authorList>
    </citation>
    <scope>NUCLEOTIDE SEQUENCE [LARGE SCALE GENOMIC DNA]</scope>
    <source>
        <strain evidence="3 4">TWF694</strain>
    </source>
</reference>
<feature type="region of interest" description="Disordered" evidence="1">
    <location>
        <begin position="101"/>
        <end position="169"/>
    </location>
</feature>
<feature type="compositionally biased region" description="Polar residues" evidence="1">
    <location>
        <begin position="125"/>
        <end position="134"/>
    </location>
</feature>
<dbReference type="InterPro" id="IPR007330">
    <property type="entry name" value="MIT_dom"/>
</dbReference>
<feature type="region of interest" description="Disordered" evidence="1">
    <location>
        <begin position="649"/>
        <end position="680"/>
    </location>
</feature>
<dbReference type="EMBL" id="JAVHJO010000006">
    <property type="protein sequence ID" value="KAK6539629.1"/>
    <property type="molecule type" value="Genomic_DNA"/>
</dbReference>
<feature type="region of interest" description="Disordered" evidence="1">
    <location>
        <begin position="841"/>
        <end position="941"/>
    </location>
</feature>
<dbReference type="Gene3D" id="1.20.58.80">
    <property type="entry name" value="Phosphotransferase system, lactose/cellobiose-type IIA subunit"/>
    <property type="match status" value="1"/>
</dbReference>
<accession>A0AAV9XCU1</accession>
<protein>
    <recommendedName>
        <fullName evidence="2">MIT domain-containing protein</fullName>
    </recommendedName>
</protein>
<proteinExistence type="predicted"/>
<feature type="region of interest" description="Disordered" evidence="1">
    <location>
        <begin position="1081"/>
        <end position="1112"/>
    </location>
</feature>
<feature type="region of interest" description="Disordered" evidence="1">
    <location>
        <begin position="694"/>
        <end position="739"/>
    </location>
</feature>
<dbReference type="PANTHER" id="PTHR37327:SF1">
    <property type="entry name" value="MICROTUBULE INTERACTING AND TRANSPORT DOMAIN-CONTAINING PROTEIN"/>
    <property type="match status" value="1"/>
</dbReference>
<evidence type="ECO:0000256" key="1">
    <source>
        <dbReference type="SAM" id="MobiDB-lite"/>
    </source>
</evidence>
<feature type="compositionally biased region" description="Low complexity" evidence="1">
    <location>
        <begin position="338"/>
        <end position="353"/>
    </location>
</feature>
<feature type="region of interest" description="Disordered" evidence="1">
    <location>
        <begin position="382"/>
        <end position="441"/>
    </location>
</feature>
<dbReference type="Proteomes" id="UP001365542">
    <property type="component" value="Unassembled WGS sequence"/>
</dbReference>